<organism evidence="1 2">
    <name type="scientific">Chlorovirus heliozoae</name>
    <dbReference type="NCBI Taxonomy" id="322019"/>
    <lineage>
        <taxon>Viruses</taxon>
        <taxon>Varidnaviria</taxon>
        <taxon>Bamfordvirae</taxon>
        <taxon>Nucleocytoviricota</taxon>
        <taxon>Megaviricetes</taxon>
        <taxon>Algavirales</taxon>
        <taxon>Phycodnaviridae</taxon>
        <taxon>Chlorovirus</taxon>
    </lineage>
</organism>
<sequence length="172" mass="17851">MFTCKLSSIDIRAKSAVVKLVGVFNNDGPRGRRLDVPTVDVSTNADGVRHIGVLGPQLLDKLLQLLKVLDHLPGELVGLGQVLLLGRIKLVEAEVAAAIARATITSGGMCVELILEHGNGIQGVVNVVPQVLAEGDEVIASHARQVAGGVVVGHGCFGSLGGFESCENSDCL</sequence>
<evidence type="ECO:0000313" key="2">
    <source>
        <dbReference type="Proteomes" id="UP000202420"/>
    </source>
</evidence>
<dbReference type="KEGG" id="vg:5470524"/>
<dbReference type="RefSeq" id="YP_001427272.1">
    <property type="nucleotide sequence ID" value="NC_008724.1"/>
</dbReference>
<protein>
    <submittedName>
        <fullName evidence="1">Uncharacterized protein Z791L</fullName>
    </submittedName>
</protein>
<keyword evidence="2" id="KW-1185">Reference proteome</keyword>
<dbReference type="GeneID" id="5470524"/>
<gene>
    <name evidence="1" type="primary">Z791L</name>
    <name evidence="1" type="ORF">ATCV1_Z791L</name>
</gene>
<dbReference type="EMBL" id="EF101928">
    <property type="protein sequence ID" value="ABT16925.1"/>
    <property type="molecule type" value="Genomic_DNA"/>
</dbReference>
<reference evidence="1 2" key="1">
    <citation type="submission" date="2006-09" db="EMBL/GenBank/DDBJ databases">
        <title>Sequence and annotation of the 288-kb ATCV-1 virus that infects an endosymbiotic Chlorella strain of the heliozoon Acanthocystis turfacea.</title>
        <authorList>
            <person name="Fitzgerald L.A."/>
            <person name="Graves M.V."/>
            <person name="Li X."/>
            <person name="Pfitzner A.J.P."/>
            <person name="Hartigan J."/>
            <person name="Van Etten J.L."/>
        </authorList>
    </citation>
    <scope>NUCLEOTIDE SEQUENCE [LARGE SCALE GENOMIC DNA]</scope>
    <source>
        <strain evidence="1 2">ATCV-1</strain>
    </source>
</reference>
<proteinExistence type="predicted"/>
<dbReference type="Proteomes" id="UP000202420">
    <property type="component" value="Segment"/>
</dbReference>
<accession>A7KA51</accession>
<evidence type="ECO:0000313" key="1">
    <source>
        <dbReference type="EMBL" id="ABT16925.1"/>
    </source>
</evidence>
<name>A7KA51_9PHYC</name>